<protein>
    <submittedName>
        <fullName evidence="1">Uncharacterized protein</fullName>
    </submittedName>
</protein>
<gene>
    <name evidence="1" type="ORF">NM208_g2064</name>
</gene>
<keyword evidence="2" id="KW-1185">Reference proteome</keyword>
<dbReference type="Proteomes" id="UP001148629">
    <property type="component" value="Unassembled WGS sequence"/>
</dbReference>
<proteinExistence type="predicted"/>
<name>A0ACC1SU79_9HYPO</name>
<evidence type="ECO:0000313" key="1">
    <source>
        <dbReference type="EMBL" id="KAJ3546299.1"/>
    </source>
</evidence>
<accession>A0ACC1SU79</accession>
<evidence type="ECO:0000313" key="2">
    <source>
        <dbReference type="Proteomes" id="UP001148629"/>
    </source>
</evidence>
<sequence>MSGERVGASPSENGEQHVDAGLFETAMARPGNTPSRALEQVLHTQTMTQPCPPHWSQDQHVSPSDLAAVNRILAPLGLRLGTNHGAGSVTLGFTDDNGPEHVGSRFELLRYWGYLESWMQSVHQEGLYRHIEMAIEEEIRGIVRRCSRPMFG</sequence>
<reference evidence="1" key="1">
    <citation type="submission" date="2022-08" db="EMBL/GenBank/DDBJ databases">
        <title>Genome Sequence of Fusarium decemcellulare.</title>
        <authorList>
            <person name="Buettner E."/>
        </authorList>
    </citation>
    <scope>NUCLEOTIDE SEQUENCE</scope>
    <source>
        <strain evidence="1">Babe19</strain>
    </source>
</reference>
<dbReference type="EMBL" id="JANRMS010000118">
    <property type="protein sequence ID" value="KAJ3546299.1"/>
    <property type="molecule type" value="Genomic_DNA"/>
</dbReference>
<comment type="caution">
    <text evidence="1">The sequence shown here is derived from an EMBL/GenBank/DDBJ whole genome shotgun (WGS) entry which is preliminary data.</text>
</comment>
<organism evidence="1 2">
    <name type="scientific">Fusarium decemcellulare</name>
    <dbReference type="NCBI Taxonomy" id="57161"/>
    <lineage>
        <taxon>Eukaryota</taxon>
        <taxon>Fungi</taxon>
        <taxon>Dikarya</taxon>
        <taxon>Ascomycota</taxon>
        <taxon>Pezizomycotina</taxon>
        <taxon>Sordariomycetes</taxon>
        <taxon>Hypocreomycetidae</taxon>
        <taxon>Hypocreales</taxon>
        <taxon>Nectriaceae</taxon>
        <taxon>Fusarium</taxon>
        <taxon>Fusarium decemcellulare species complex</taxon>
    </lineage>
</organism>